<feature type="modified residue" description="4-aspartylphosphate" evidence="4">
    <location>
        <position position="55"/>
    </location>
</feature>
<evidence type="ECO:0000256" key="3">
    <source>
        <dbReference type="ARBA" id="ARBA00023163"/>
    </source>
</evidence>
<gene>
    <name evidence="6" type="ORF">GGE40_004962</name>
</gene>
<sequence length="127" mass="13903">MSPGAPVIAVVDDDPQVLESLQELLESAEFIPRTFSSGAALLAAGLAEVDVLITDIGLPDMDGFELQSCVEDHYPHVPVFLISGRHEKSDRKSLQPERHILRKPFDGNALLEAIRQALAKRDCSSIR</sequence>
<dbReference type="Pfam" id="PF00072">
    <property type="entry name" value="Response_reg"/>
    <property type="match status" value="1"/>
</dbReference>
<dbReference type="InterPro" id="IPR001789">
    <property type="entry name" value="Sig_transdc_resp-reg_receiver"/>
</dbReference>
<evidence type="ECO:0000259" key="5">
    <source>
        <dbReference type="PROSITE" id="PS50110"/>
    </source>
</evidence>
<keyword evidence="3" id="KW-0804">Transcription</keyword>
<name>A0ABR6JE17_AGRRD</name>
<keyword evidence="7" id="KW-1185">Reference proteome</keyword>
<organism evidence="6 7">
    <name type="scientific">Agrobacterium radiobacter</name>
    <dbReference type="NCBI Taxonomy" id="362"/>
    <lineage>
        <taxon>Bacteria</taxon>
        <taxon>Pseudomonadati</taxon>
        <taxon>Pseudomonadota</taxon>
        <taxon>Alphaproteobacteria</taxon>
        <taxon>Hyphomicrobiales</taxon>
        <taxon>Rhizobiaceae</taxon>
        <taxon>Rhizobium/Agrobacterium group</taxon>
        <taxon>Agrobacterium</taxon>
        <taxon>Agrobacterium tumefaciens complex</taxon>
    </lineage>
</organism>
<keyword evidence="1 4" id="KW-0597">Phosphoprotein</keyword>
<accession>A0ABR6JE17</accession>
<dbReference type="InterPro" id="IPR011006">
    <property type="entry name" value="CheY-like_superfamily"/>
</dbReference>
<feature type="domain" description="Response regulatory" evidence="5">
    <location>
        <begin position="7"/>
        <end position="118"/>
    </location>
</feature>
<dbReference type="Proteomes" id="UP000534590">
    <property type="component" value="Unassembled WGS sequence"/>
</dbReference>
<reference evidence="6 7" key="1">
    <citation type="submission" date="2020-08" db="EMBL/GenBank/DDBJ databases">
        <title>Genomic Encyclopedia of Type Strains, Phase IV (KMG-V): Genome sequencing to study the core and pangenomes of soil and plant-associated prokaryotes.</title>
        <authorList>
            <person name="Whitman W."/>
        </authorList>
    </citation>
    <scope>NUCLEOTIDE SEQUENCE [LARGE SCALE GENOMIC DNA]</scope>
    <source>
        <strain evidence="6 7">SEMIA 461</strain>
    </source>
</reference>
<evidence type="ECO:0000256" key="1">
    <source>
        <dbReference type="ARBA" id="ARBA00022553"/>
    </source>
</evidence>
<evidence type="ECO:0000256" key="4">
    <source>
        <dbReference type="PROSITE-ProRule" id="PRU00169"/>
    </source>
</evidence>
<dbReference type="RefSeq" id="WP_080865192.1">
    <property type="nucleotide sequence ID" value="NZ_JACIGS010000008.1"/>
</dbReference>
<dbReference type="SMART" id="SM00448">
    <property type="entry name" value="REC"/>
    <property type="match status" value="1"/>
</dbReference>
<dbReference type="InterPro" id="IPR050595">
    <property type="entry name" value="Bact_response_regulator"/>
</dbReference>
<comment type="caution">
    <text evidence="6">The sequence shown here is derived from an EMBL/GenBank/DDBJ whole genome shotgun (WGS) entry which is preliminary data.</text>
</comment>
<protein>
    <submittedName>
        <fullName evidence="6">FixJ family two-component response regulator</fullName>
    </submittedName>
</protein>
<keyword evidence="2" id="KW-0805">Transcription regulation</keyword>
<evidence type="ECO:0000256" key="2">
    <source>
        <dbReference type="ARBA" id="ARBA00023015"/>
    </source>
</evidence>
<dbReference type="PROSITE" id="PS50110">
    <property type="entry name" value="RESPONSE_REGULATORY"/>
    <property type="match status" value="1"/>
</dbReference>
<dbReference type="PANTHER" id="PTHR44591">
    <property type="entry name" value="STRESS RESPONSE REGULATOR PROTEIN 1"/>
    <property type="match status" value="1"/>
</dbReference>
<dbReference type="Gene3D" id="3.40.50.2300">
    <property type="match status" value="1"/>
</dbReference>
<dbReference type="SUPFAM" id="SSF52172">
    <property type="entry name" value="CheY-like"/>
    <property type="match status" value="1"/>
</dbReference>
<dbReference type="PANTHER" id="PTHR44591:SF3">
    <property type="entry name" value="RESPONSE REGULATORY DOMAIN-CONTAINING PROTEIN"/>
    <property type="match status" value="1"/>
</dbReference>
<proteinExistence type="predicted"/>
<dbReference type="EMBL" id="JACIHP010000008">
    <property type="protein sequence ID" value="MBB4493110.1"/>
    <property type="molecule type" value="Genomic_DNA"/>
</dbReference>
<evidence type="ECO:0000313" key="7">
    <source>
        <dbReference type="Proteomes" id="UP000534590"/>
    </source>
</evidence>
<evidence type="ECO:0000313" key="6">
    <source>
        <dbReference type="EMBL" id="MBB4493110.1"/>
    </source>
</evidence>